<keyword evidence="5" id="KW-0347">Helicase</keyword>
<comment type="function">
    <text evidence="5">RNA helicase.</text>
</comment>
<evidence type="ECO:0000313" key="10">
    <source>
        <dbReference type="Proteomes" id="UP000193218"/>
    </source>
</evidence>
<feature type="region of interest" description="Disordered" evidence="6">
    <location>
        <begin position="50"/>
        <end position="70"/>
    </location>
</feature>
<feature type="domain" description="Helicase ATP-binding" evidence="7">
    <location>
        <begin position="153"/>
        <end position="353"/>
    </location>
</feature>
<evidence type="ECO:0000256" key="6">
    <source>
        <dbReference type="SAM" id="MobiDB-lite"/>
    </source>
</evidence>
<dbReference type="InterPro" id="IPR001650">
    <property type="entry name" value="Helicase_C-like"/>
</dbReference>
<evidence type="ECO:0000256" key="1">
    <source>
        <dbReference type="ARBA" id="ARBA00022741"/>
    </source>
</evidence>
<comment type="catalytic activity">
    <reaction evidence="5">
        <text>ATP + H2O = ADP + phosphate + H(+)</text>
        <dbReference type="Rhea" id="RHEA:13065"/>
        <dbReference type="ChEBI" id="CHEBI:15377"/>
        <dbReference type="ChEBI" id="CHEBI:15378"/>
        <dbReference type="ChEBI" id="CHEBI:30616"/>
        <dbReference type="ChEBI" id="CHEBI:43474"/>
        <dbReference type="ChEBI" id="CHEBI:456216"/>
        <dbReference type="EC" id="3.6.4.13"/>
    </reaction>
</comment>
<keyword evidence="2 5" id="KW-0378">Hydrolase</keyword>
<dbReference type="GO" id="GO:0003724">
    <property type="term" value="F:RNA helicase activity"/>
    <property type="evidence" value="ECO:0007669"/>
    <property type="project" value="UniProtKB-EC"/>
</dbReference>
<dbReference type="AlphaFoldDB" id="A0A1Y1UEC7"/>
<comment type="similarity">
    <text evidence="5">Belongs to the DEAD box helicase family.</text>
</comment>
<accession>A0A1Y1UEC7</accession>
<reference evidence="9 10" key="1">
    <citation type="submission" date="2017-03" db="EMBL/GenBank/DDBJ databases">
        <title>Widespread Adenine N6-methylation of Active Genes in Fungi.</title>
        <authorList>
            <consortium name="DOE Joint Genome Institute"/>
            <person name="Mondo S.J."/>
            <person name="Dannebaum R.O."/>
            <person name="Kuo R.C."/>
            <person name="Louie K.B."/>
            <person name="Bewick A.J."/>
            <person name="Labutti K."/>
            <person name="Haridas S."/>
            <person name="Kuo A."/>
            <person name="Salamov A."/>
            <person name="Ahrendt S.R."/>
            <person name="Lau R."/>
            <person name="Bowen B.P."/>
            <person name="Lipzen A."/>
            <person name="Sullivan W."/>
            <person name="Andreopoulos W.B."/>
            <person name="Clum A."/>
            <person name="Lindquist E."/>
            <person name="Daum C."/>
            <person name="Northen T.R."/>
            <person name="Ramamoorthy G."/>
            <person name="Schmitz R.J."/>
            <person name="Gryganskyi A."/>
            <person name="Culley D."/>
            <person name="Magnuson J."/>
            <person name="James T.Y."/>
            <person name="O'Malley M.A."/>
            <person name="Stajich J.E."/>
            <person name="Spatafora J.W."/>
            <person name="Visel A."/>
            <person name="Grigoriev I.V."/>
        </authorList>
    </citation>
    <scope>NUCLEOTIDE SEQUENCE [LARGE SCALE GENOMIC DNA]</scope>
    <source>
        <strain evidence="9 10">NRRL Y-17943</strain>
    </source>
</reference>
<keyword evidence="10" id="KW-1185">Reference proteome</keyword>
<feature type="domain" description="Helicase C-terminal" evidence="8">
    <location>
        <begin position="385"/>
        <end position="566"/>
    </location>
</feature>
<gene>
    <name evidence="9" type="ORF">BD324DRAFT_651780</name>
</gene>
<evidence type="ECO:0000256" key="2">
    <source>
        <dbReference type="ARBA" id="ARBA00022801"/>
    </source>
</evidence>
<dbReference type="EC" id="3.6.4.13" evidence="5"/>
<dbReference type="EMBL" id="NBSH01000009">
    <property type="protein sequence ID" value="ORX35864.1"/>
    <property type="molecule type" value="Genomic_DNA"/>
</dbReference>
<dbReference type="GeneID" id="33560202"/>
<dbReference type="InterPro" id="IPR014001">
    <property type="entry name" value="Helicase_ATP-bd"/>
</dbReference>
<evidence type="ECO:0000313" key="9">
    <source>
        <dbReference type="EMBL" id="ORX35864.1"/>
    </source>
</evidence>
<feature type="compositionally biased region" description="Low complexity" evidence="6">
    <location>
        <begin position="104"/>
        <end position="113"/>
    </location>
</feature>
<dbReference type="SUPFAM" id="SSF52540">
    <property type="entry name" value="P-loop containing nucleoside triphosphate hydrolases"/>
    <property type="match status" value="1"/>
</dbReference>
<dbReference type="Pfam" id="PF00270">
    <property type="entry name" value="DEAD"/>
    <property type="match status" value="1"/>
</dbReference>
<evidence type="ECO:0000256" key="3">
    <source>
        <dbReference type="ARBA" id="ARBA00022840"/>
    </source>
</evidence>
<comment type="domain">
    <text evidence="5">The Q motif is unique to and characteristic of the DEAD box family of RNA helicases and controls ATP binding and hydrolysis.</text>
</comment>
<evidence type="ECO:0000259" key="7">
    <source>
        <dbReference type="PROSITE" id="PS51192"/>
    </source>
</evidence>
<proteinExistence type="inferred from homology"/>
<dbReference type="RefSeq" id="XP_021869993.1">
    <property type="nucleotide sequence ID" value="XM_022018393.1"/>
</dbReference>
<dbReference type="SMART" id="SM00487">
    <property type="entry name" value="DEXDc"/>
    <property type="match status" value="1"/>
</dbReference>
<dbReference type="InterPro" id="IPR011545">
    <property type="entry name" value="DEAD/DEAH_box_helicase_dom"/>
</dbReference>
<dbReference type="InterPro" id="IPR027417">
    <property type="entry name" value="P-loop_NTPase"/>
</dbReference>
<dbReference type="PROSITE" id="PS51192">
    <property type="entry name" value="HELICASE_ATP_BIND_1"/>
    <property type="match status" value="1"/>
</dbReference>
<dbReference type="GO" id="GO:0003723">
    <property type="term" value="F:RNA binding"/>
    <property type="evidence" value="ECO:0007669"/>
    <property type="project" value="UniProtKB-UniRule"/>
</dbReference>
<protein>
    <recommendedName>
        <fullName evidence="5">ATP-dependent RNA helicase</fullName>
        <ecNumber evidence="5">3.6.4.13</ecNumber>
    </recommendedName>
</protein>
<dbReference type="STRING" id="4999.A0A1Y1UEC7"/>
<dbReference type="GO" id="GO:0005524">
    <property type="term" value="F:ATP binding"/>
    <property type="evidence" value="ECO:0007669"/>
    <property type="project" value="UniProtKB-UniRule"/>
</dbReference>
<evidence type="ECO:0000256" key="5">
    <source>
        <dbReference type="RuleBase" id="RU365068"/>
    </source>
</evidence>
<dbReference type="SMART" id="SM00490">
    <property type="entry name" value="HELICc"/>
    <property type="match status" value="1"/>
</dbReference>
<evidence type="ECO:0000259" key="8">
    <source>
        <dbReference type="PROSITE" id="PS51194"/>
    </source>
</evidence>
<sequence length="581" mass="63899">MGPSRALAVAMTVYPLRQVLVRSLHASSLNLAPVAAASSSSFSSRLSGTPASASALYGHKPPRPDDKPGKRIRYQRFAKPGGASGRRLALARPRSFSPTTYDLPPSSAPASHATPKRFDEFEVHPRMLPGVYEKLGDHPETTPIQSLAFNHFFPVAEPSQRVLLGAETGSGKTLAFLVPLMSQLKLTEGEDRKYHDDDSKYEALLPRSIILSPTHELTRQTTGLAKSLVHSMKLSVFGMSQTQDGGIGKQRGIKDIFLGTVAMTRRMLGLSKPGGDENLDKMRKAWVVPDRLDWLVIDEADVLLGRDFQEETMTVIMHLAKDRPNLNIILCTATVPPALLQLMSTHPFFASTPFTYLLSPNLHKLPSSLEARFIKFTGNVSPINQVGQHLKHIMTEDLRSRKARMEQGEDLNRSKYVIFCNTDAKVRLLGALLERLKIPTVIWTGGGNHRVHGKNGPLNRFLLEPKARAAMNSISNAEDTASSRVLVTTSILSRGLDFHPLVSAVILVDEPRDVLDFVHRAGRAGRAGRTGRVIVFGDGKRGVKSVTEKVGALAGLPTPSKKRTGRFHDSFPRRAAIRRQR</sequence>
<organism evidence="9 10">
    <name type="scientific">Kockovaella imperatae</name>
    <dbReference type="NCBI Taxonomy" id="4999"/>
    <lineage>
        <taxon>Eukaryota</taxon>
        <taxon>Fungi</taxon>
        <taxon>Dikarya</taxon>
        <taxon>Basidiomycota</taxon>
        <taxon>Agaricomycotina</taxon>
        <taxon>Tremellomycetes</taxon>
        <taxon>Tremellales</taxon>
        <taxon>Cuniculitremaceae</taxon>
        <taxon>Kockovaella</taxon>
    </lineage>
</organism>
<evidence type="ECO:0000256" key="4">
    <source>
        <dbReference type="ARBA" id="ARBA00022884"/>
    </source>
</evidence>
<dbReference type="Gene3D" id="3.40.50.300">
    <property type="entry name" value="P-loop containing nucleotide triphosphate hydrolases"/>
    <property type="match status" value="2"/>
</dbReference>
<keyword evidence="3 5" id="KW-0067">ATP-binding</keyword>
<dbReference type="InParanoid" id="A0A1Y1UEC7"/>
<dbReference type="PANTHER" id="PTHR24031">
    <property type="entry name" value="RNA HELICASE"/>
    <property type="match status" value="1"/>
</dbReference>
<name>A0A1Y1UEC7_9TREE</name>
<dbReference type="PROSITE" id="PS51194">
    <property type="entry name" value="HELICASE_CTER"/>
    <property type="match status" value="1"/>
</dbReference>
<keyword evidence="4 5" id="KW-0694">RNA-binding</keyword>
<comment type="caution">
    <text evidence="9">The sequence shown here is derived from an EMBL/GenBank/DDBJ whole genome shotgun (WGS) entry which is preliminary data.</text>
</comment>
<keyword evidence="1 5" id="KW-0547">Nucleotide-binding</keyword>
<feature type="region of interest" description="Disordered" evidence="6">
    <location>
        <begin position="95"/>
        <end position="114"/>
    </location>
</feature>
<dbReference type="GO" id="GO:0016787">
    <property type="term" value="F:hydrolase activity"/>
    <property type="evidence" value="ECO:0007669"/>
    <property type="project" value="UniProtKB-KW"/>
</dbReference>
<dbReference type="Pfam" id="PF00271">
    <property type="entry name" value="Helicase_C"/>
    <property type="match status" value="1"/>
</dbReference>
<dbReference type="OrthoDB" id="10256233at2759"/>
<dbReference type="Proteomes" id="UP000193218">
    <property type="component" value="Unassembled WGS sequence"/>
</dbReference>